<gene>
    <name evidence="7" type="ORF">MGAL_10B073859</name>
</gene>
<dbReference type="PANTHER" id="PTHR46641">
    <property type="entry name" value="FMRFAMIDE RECEPTOR-RELATED"/>
    <property type="match status" value="1"/>
</dbReference>
<evidence type="ECO:0000313" key="7">
    <source>
        <dbReference type="EMBL" id="VDI27967.1"/>
    </source>
</evidence>
<protein>
    <recommendedName>
        <fullName evidence="6">G-protein coupled receptors family 1 profile domain-containing protein</fullName>
    </recommendedName>
</protein>
<evidence type="ECO:0000259" key="6">
    <source>
        <dbReference type="PROSITE" id="PS50262"/>
    </source>
</evidence>
<dbReference type="OrthoDB" id="6059163at2759"/>
<dbReference type="SUPFAM" id="SSF81321">
    <property type="entry name" value="Family A G protein-coupled receptor-like"/>
    <property type="match status" value="1"/>
</dbReference>
<dbReference type="PROSITE" id="PS50262">
    <property type="entry name" value="G_PROTEIN_RECEP_F1_2"/>
    <property type="match status" value="1"/>
</dbReference>
<sequence length="353" mass="39833">MNGSVQQTQMTQMSNATEHTGSGYYVIPKETVQLIKTLTFCGIIPVLVLVGLVLNTLCCIMFYKLKTITSTVVLLFSLAITDNIILLVAAMNSLSTASSYYQIPFTIQQRIQVIPYFDTYFNAIPARIGNTITLLISLERLFCVLQPMKIKQYSSKKYGIIAVAFVYIFTFTMCLPLLFIYRTKEIYSNKTASFVSIIQPTELGRNEAFSDSFYVTMATLFKLVPVFGVMLSSTITGGVVLTSARRRVKMTTSSQVTSNQKEMQVTRTLLFLTFSFFVCQLPTGILMIIIFIGMTPYKYTSNIFEVAMSVGYIPQVLNSCINFIIYYKTGEVYRKEIKSLFCRKDEPTKINGT</sequence>
<organism evidence="7 8">
    <name type="scientific">Mytilus galloprovincialis</name>
    <name type="common">Mediterranean mussel</name>
    <dbReference type="NCBI Taxonomy" id="29158"/>
    <lineage>
        <taxon>Eukaryota</taxon>
        <taxon>Metazoa</taxon>
        <taxon>Spiralia</taxon>
        <taxon>Lophotrochozoa</taxon>
        <taxon>Mollusca</taxon>
        <taxon>Bivalvia</taxon>
        <taxon>Autobranchia</taxon>
        <taxon>Pteriomorphia</taxon>
        <taxon>Mytilida</taxon>
        <taxon>Mytiloidea</taxon>
        <taxon>Mytilidae</taxon>
        <taxon>Mytilinae</taxon>
        <taxon>Mytilus</taxon>
    </lineage>
</organism>
<evidence type="ECO:0000256" key="2">
    <source>
        <dbReference type="ARBA" id="ARBA00022692"/>
    </source>
</evidence>
<dbReference type="GO" id="GO:0004930">
    <property type="term" value="F:G protein-coupled receptor activity"/>
    <property type="evidence" value="ECO:0007669"/>
    <property type="project" value="InterPro"/>
</dbReference>
<feature type="transmembrane region" description="Helical" evidence="5">
    <location>
        <begin position="158"/>
        <end position="181"/>
    </location>
</feature>
<dbReference type="PANTHER" id="PTHR46641:SF2">
    <property type="entry name" value="FMRFAMIDE RECEPTOR"/>
    <property type="match status" value="1"/>
</dbReference>
<keyword evidence="3 5" id="KW-1133">Transmembrane helix</keyword>
<evidence type="ECO:0000256" key="3">
    <source>
        <dbReference type="ARBA" id="ARBA00022989"/>
    </source>
</evidence>
<proteinExistence type="predicted"/>
<dbReference type="Proteomes" id="UP000596742">
    <property type="component" value="Unassembled WGS sequence"/>
</dbReference>
<dbReference type="GO" id="GO:0016020">
    <property type="term" value="C:membrane"/>
    <property type="evidence" value="ECO:0007669"/>
    <property type="project" value="UniProtKB-SubCell"/>
</dbReference>
<evidence type="ECO:0000313" key="8">
    <source>
        <dbReference type="Proteomes" id="UP000596742"/>
    </source>
</evidence>
<dbReference type="Pfam" id="PF00001">
    <property type="entry name" value="7tm_1"/>
    <property type="match status" value="1"/>
</dbReference>
<dbReference type="InterPro" id="IPR017452">
    <property type="entry name" value="GPCR_Rhodpsn_7TM"/>
</dbReference>
<feature type="transmembrane region" description="Helical" evidence="5">
    <location>
        <begin position="269"/>
        <end position="294"/>
    </location>
</feature>
<evidence type="ECO:0000256" key="5">
    <source>
        <dbReference type="SAM" id="Phobius"/>
    </source>
</evidence>
<keyword evidence="4 5" id="KW-0472">Membrane</keyword>
<keyword evidence="2 5" id="KW-0812">Transmembrane</keyword>
<comment type="caution">
    <text evidence="7">The sequence shown here is derived from an EMBL/GenBank/DDBJ whole genome shotgun (WGS) entry which is preliminary data.</text>
</comment>
<feature type="transmembrane region" description="Helical" evidence="5">
    <location>
        <begin position="213"/>
        <end position="241"/>
    </location>
</feature>
<dbReference type="AlphaFoldDB" id="A0A8B6E428"/>
<feature type="transmembrane region" description="Helical" evidence="5">
    <location>
        <begin position="69"/>
        <end position="90"/>
    </location>
</feature>
<dbReference type="Gene3D" id="1.20.1070.10">
    <property type="entry name" value="Rhodopsin 7-helix transmembrane proteins"/>
    <property type="match status" value="1"/>
</dbReference>
<feature type="domain" description="G-protein coupled receptors family 1 profile" evidence="6">
    <location>
        <begin position="54"/>
        <end position="326"/>
    </location>
</feature>
<evidence type="ECO:0000256" key="4">
    <source>
        <dbReference type="ARBA" id="ARBA00023136"/>
    </source>
</evidence>
<accession>A0A8B6E428</accession>
<feature type="transmembrane region" description="Helical" evidence="5">
    <location>
        <begin position="306"/>
        <end position="327"/>
    </location>
</feature>
<dbReference type="InterPro" id="IPR000276">
    <property type="entry name" value="GPCR_Rhodpsn"/>
</dbReference>
<comment type="subcellular location">
    <subcellularLocation>
        <location evidence="1">Membrane</location>
    </subcellularLocation>
</comment>
<feature type="transmembrane region" description="Helical" evidence="5">
    <location>
        <begin position="38"/>
        <end position="63"/>
    </location>
</feature>
<name>A0A8B6E428_MYTGA</name>
<evidence type="ECO:0000256" key="1">
    <source>
        <dbReference type="ARBA" id="ARBA00004370"/>
    </source>
</evidence>
<dbReference type="SMART" id="SM01381">
    <property type="entry name" value="7TM_GPCR_Srsx"/>
    <property type="match status" value="1"/>
</dbReference>
<dbReference type="PRINTS" id="PR00237">
    <property type="entry name" value="GPCRRHODOPSN"/>
</dbReference>
<dbReference type="InterPro" id="IPR052954">
    <property type="entry name" value="GPCR-Ligand_Int"/>
</dbReference>
<dbReference type="EMBL" id="UYJE01004430">
    <property type="protein sequence ID" value="VDI27967.1"/>
    <property type="molecule type" value="Genomic_DNA"/>
</dbReference>
<reference evidence="7" key="1">
    <citation type="submission" date="2018-11" db="EMBL/GenBank/DDBJ databases">
        <authorList>
            <person name="Alioto T."/>
            <person name="Alioto T."/>
        </authorList>
    </citation>
    <scope>NUCLEOTIDE SEQUENCE</scope>
</reference>
<keyword evidence="8" id="KW-1185">Reference proteome</keyword>